<keyword evidence="4" id="KW-0862">Zinc</keyword>
<evidence type="ECO:0000256" key="1">
    <source>
        <dbReference type="ARBA" id="ARBA00022723"/>
    </source>
</evidence>
<evidence type="ECO:0000256" key="5">
    <source>
        <dbReference type="PROSITE-ProRule" id="PRU00042"/>
    </source>
</evidence>
<gene>
    <name evidence="7" type="ORF">BEMITA_LOCUS939</name>
</gene>
<dbReference type="PROSITE" id="PS50157">
    <property type="entry name" value="ZINC_FINGER_C2H2_2"/>
    <property type="match status" value="1"/>
</dbReference>
<keyword evidence="3 5" id="KW-0863">Zinc-finger</keyword>
<dbReference type="SMART" id="SM00355">
    <property type="entry name" value="ZnF_C2H2"/>
    <property type="match status" value="2"/>
</dbReference>
<name>A0A9P0A086_BEMTA</name>
<evidence type="ECO:0000313" key="8">
    <source>
        <dbReference type="Proteomes" id="UP001152759"/>
    </source>
</evidence>
<protein>
    <recommendedName>
        <fullName evidence="6">C2H2-type domain-containing protein</fullName>
    </recommendedName>
</protein>
<dbReference type="SUPFAM" id="SSF57667">
    <property type="entry name" value="beta-beta-alpha zinc fingers"/>
    <property type="match status" value="1"/>
</dbReference>
<evidence type="ECO:0000259" key="6">
    <source>
        <dbReference type="PROSITE" id="PS50157"/>
    </source>
</evidence>
<dbReference type="Proteomes" id="UP001152759">
    <property type="component" value="Chromosome 1"/>
</dbReference>
<evidence type="ECO:0000256" key="4">
    <source>
        <dbReference type="ARBA" id="ARBA00022833"/>
    </source>
</evidence>
<dbReference type="InterPro" id="IPR036236">
    <property type="entry name" value="Znf_C2H2_sf"/>
</dbReference>
<evidence type="ECO:0000256" key="2">
    <source>
        <dbReference type="ARBA" id="ARBA00022737"/>
    </source>
</evidence>
<dbReference type="EMBL" id="OU963862">
    <property type="protein sequence ID" value="CAH0381270.1"/>
    <property type="molecule type" value="Genomic_DNA"/>
</dbReference>
<dbReference type="GO" id="GO:0008270">
    <property type="term" value="F:zinc ion binding"/>
    <property type="evidence" value="ECO:0007669"/>
    <property type="project" value="UniProtKB-KW"/>
</dbReference>
<reference evidence="7" key="1">
    <citation type="submission" date="2021-12" db="EMBL/GenBank/DDBJ databases">
        <authorList>
            <person name="King R."/>
        </authorList>
    </citation>
    <scope>NUCLEOTIDE SEQUENCE</scope>
</reference>
<accession>A0A9P0A086</accession>
<keyword evidence="8" id="KW-1185">Reference proteome</keyword>
<dbReference type="InterPro" id="IPR013087">
    <property type="entry name" value="Znf_C2H2_type"/>
</dbReference>
<keyword evidence="1" id="KW-0479">Metal-binding</keyword>
<sequence>MDVLFPFSLSCDEDTRFVCDLCGKSYKRKRHLQRHQKFECEFVIEKPQFPCPHCPYLSKQKDYLKKHIFFKHKHLSDSVV</sequence>
<feature type="domain" description="C2H2-type" evidence="6">
    <location>
        <begin position="17"/>
        <end position="47"/>
    </location>
</feature>
<keyword evidence="2" id="KW-0677">Repeat</keyword>
<evidence type="ECO:0000313" key="7">
    <source>
        <dbReference type="EMBL" id="CAH0381270.1"/>
    </source>
</evidence>
<organism evidence="7 8">
    <name type="scientific">Bemisia tabaci</name>
    <name type="common">Sweetpotato whitefly</name>
    <name type="synonym">Aleurodes tabaci</name>
    <dbReference type="NCBI Taxonomy" id="7038"/>
    <lineage>
        <taxon>Eukaryota</taxon>
        <taxon>Metazoa</taxon>
        <taxon>Ecdysozoa</taxon>
        <taxon>Arthropoda</taxon>
        <taxon>Hexapoda</taxon>
        <taxon>Insecta</taxon>
        <taxon>Pterygota</taxon>
        <taxon>Neoptera</taxon>
        <taxon>Paraneoptera</taxon>
        <taxon>Hemiptera</taxon>
        <taxon>Sternorrhyncha</taxon>
        <taxon>Aleyrodoidea</taxon>
        <taxon>Aleyrodidae</taxon>
        <taxon>Aleyrodinae</taxon>
        <taxon>Bemisia</taxon>
    </lineage>
</organism>
<dbReference type="Pfam" id="PF00096">
    <property type="entry name" value="zf-C2H2"/>
    <property type="match status" value="1"/>
</dbReference>
<dbReference type="AlphaFoldDB" id="A0A9P0A086"/>
<evidence type="ECO:0000256" key="3">
    <source>
        <dbReference type="ARBA" id="ARBA00022771"/>
    </source>
</evidence>
<dbReference type="Gene3D" id="3.30.160.60">
    <property type="entry name" value="Classic Zinc Finger"/>
    <property type="match status" value="1"/>
</dbReference>
<dbReference type="FunFam" id="3.30.160.60:FF:000100">
    <property type="entry name" value="Zinc finger 45-like"/>
    <property type="match status" value="1"/>
</dbReference>
<proteinExistence type="predicted"/>